<feature type="region of interest" description="Disordered" evidence="4">
    <location>
        <begin position="792"/>
        <end position="815"/>
    </location>
</feature>
<dbReference type="InterPro" id="IPR036849">
    <property type="entry name" value="Enolase-like_C_sf"/>
</dbReference>
<evidence type="ECO:0000256" key="1">
    <source>
        <dbReference type="ARBA" id="ARBA00001946"/>
    </source>
</evidence>
<evidence type="ECO:0000256" key="3">
    <source>
        <dbReference type="ARBA" id="ARBA00022842"/>
    </source>
</evidence>
<evidence type="ECO:0000313" key="7">
    <source>
        <dbReference type="EMBL" id="CAK9082965.1"/>
    </source>
</evidence>
<feature type="domain" description="Mandelate racemase/muconate lactonizing enzyme C-terminal" evidence="6">
    <location>
        <begin position="972"/>
        <end position="1070"/>
    </location>
</feature>
<protein>
    <submittedName>
        <fullName evidence="7">Arabinonate dehydratase</fullName>
    </submittedName>
</protein>
<keyword evidence="2" id="KW-0479">Metal-binding</keyword>
<feature type="compositionally biased region" description="Basic and acidic residues" evidence="4">
    <location>
        <begin position="463"/>
        <end position="481"/>
    </location>
</feature>
<comment type="cofactor">
    <cofactor evidence="1">
        <name>Mg(2+)</name>
        <dbReference type="ChEBI" id="CHEBI:18420"/>
    </cofactor>
</comment>
<gene>
    <name evidence="7" type="ORF">SCF082_LOCUS39401</name>
</gene>
<dbReference type="InterPro" id="IPR013341">
    <property type="entry name" value="Mandelate_racemase_N_dom"/>
</dbReference>
<dbReference type="SFLD" id="SFLDG00179">
    <property type="entry name" value="mandelate_racemase"/>
    <property type="match status" value="1"/>
</dbReference>
<keyword evidence="5" id="KW-1133">Transmembrane helix</keyword>
<feature type="region of interest" description="Disordered" evidence="4">
    <location>
        <begin position="689"/>
        <end position="717"/>
    </location>
</feature>
<feature type="compositionally biased region" description="Basic and acidic residues" evidence="4">
    <location>
        <begin position="689"/>
        <end position="707"/>
    </location>
</feature>
<evidence type="ECO:0000313" key="8">
    <source>
        <dbReference type="Proteomes" id="UP001642464"/>
    </source>
</evidence>
<dbReference type="InterPro" id="IPR013342">
    <property type="entry name" value="Mandelate_racemase_C"/>
</dbReference>
<dbReference type="PANTHER" id="PTHR13794">
    <property type="entry name" value="ENOLASE SUPERFAMILY, MANDELATE RACEMASE"/>
    <property type="match status" value="1"/>
</dbReference>
<keyword evidence="5" id="KW-0472">Membrane</keyword>
<keyword evidence="5" id="KW-0812">Transmembrane</keyword>
<proteinExistence type="predicted"/>
<dbReference type="PROSITE" id="PS00909">
    <property type="entry name" value="MR_MLE_2"/>
    <property type="match status" value="1"/>
</dbReference>
<dbReference type="SMART" id="SM00922">
    <property type="entry name" value="MR_MLE"/>
    <property type="match status" value="1"/>
</dbReference>
<keyword evidence="8" id="KW-1185">Reference proteome</keyword>
<feature type="compositionally biased region" description="Low complexity" evidence="4">
    <location>
        <begin position="487"/>
        <end position="496"/>
    </location>
</feature>
<evidence type="ECO:0000256" key="4">
    <source>
        <dbReference type="SAM" id="MobiDB-lite"/>
    </source>
</evidence>
<accession>A0ABP0Q3X0</accession>
<dbReference type="EMBL" id="CAXAMM010039017">
    <property type="protein sequence ID" value="CAK9082965.1"/>
    <property type="molecule type" value="Genomic_DNA"/>
</dbReference>
<comment type="caution">
    <text evidence="7">The sequence shown here is derived from an EMBL/GenBank/DDBJ whole genome shotgun (WGS) entry which is preliminary data.</text>
</comment>
<dbReference type="Pfam" id="PF02746">
    <property type="entry name" value="MR_MLE_N"/>
    <property type="match status" value="1"/>
</dbReference>
<dbReference type="CDD" id="cd03316">
    <property type="entry name" value="MR_like"/>
    <property type="match status" value="1"/>
</dbReference>
<dbReference type="InterPro" id="IPR018110">
    <property type="entry name" value="Mandel_Rmase/mucon_lact_enz_CS"/>
</dbReference>
<evidence type="ECO:0000256" key="5">
    <source>
        <dbReference type="SAM" id="Phobius"/>
    </source>
</evidence>
<dbReference type="SUPFAM" id="SSF54826">
    <property type="entry name" value="Enolase N-terminal domain-like"/>
    <property type="match status" value="1"/>
</dbReference>
<dbReference type="InterPro" id="IPR046945">
    <property type="entry name" value="RHMD-like"/>
</dbReference>
<feature type="transmembrane region" description="Helical" evidence="5">
    <location>
        <begin position="1225"/>
        <end position="1249"/>
    </location>
</feature>
<evidence type="ECO:0000256" key="2">
    <source>
        <dbReference type="ARBA" id="ARBA00022723"/>
    </source>
</evidence>
<dbReference type="SUPFAM" id="SSF51604">
    <property type="entry name" value="Enolase C-terminal domain-like"/>
    <property type="match status" value="1"/>
</dbReference>
<dbReference type="SFLD" id="SFLDS00001">
    <property type="entry name" value="Enolase"/>
    <property type="match status" value="1"/>
</dbReference>
<dbReference type="Pfam" id="PF13378">
    <property type="entry name" value="MR_MLE_C"/>
    <property type="match status" value="1"/>
</dbReference>
<dbReference type="PANTHER" id="PTHR13794:SF58">
    <property type="entry name" value="MITOCHONDRIAL ENOLASE SUPERFAMILY MEMBER 1"/>
    <property type="match status" value="1"/>
</dbReference>
<organism evidence="7 8">
    <name type="scientific">Durusdinium trenchii</name>
    <dbReference type="NCBI Taxonomy" id="1381693"/>
    <lineage>
        <taxon>Eukaryota</taxon>
        <taxon>Sar</taxon>
        <taxon>Alveolata</taxon>
        <taxon>Dinophyceae</taxon>
        <taxon>Suessiales</taxon>
        <taxon>Symbiodiniaceae</taxon>
        <taxon>Durusdinium</taxon>
    </lineage>
</organism>
<dbReference type="Gene3D" id="3.20.20.120">
    <property type="entry name" value="Enolase-like C-terminal domain"/>
    <property type="match status" value="1"/>
</dbReference>
<sequence>MSGSASEELPTWGCYAHRPYCNLLASAALSGDPCTPEFLLFDCKDKKLFLCRYVDTGTTTLCRSCCLCTNGALSNPRQLLLSPRRRVFASLEVINGRGSVAVWQLPAISDETELAAVAACRLGDVLPSDAEKTSKAICWAGPTLPPFCKSGEQIDLLSVLVAEKVLLVLVKVKPTETSEMGEVSLEQLHSVSISFPCRCLSWSNDGTQLLVGGKGQLSCFAFEDAQQVPLVRHLLCSGECVEIQTAFSNVFLCRIDQCVDPLPEPCLMLPGQGLNASPMPLVQVVENPQDGPSERPGSQSVPPFVSAWQNPELDTGLQVLPCQRYLLPIRCSLTEARDTLRLQCGVERPAGELLAVAETGSFNSSEVQFSRLAPPHQWASEGIMGTESQSMWHGAATLSLLPQASLRLSGLALWRAAPAAPPELHAVLEAPSAAGEFGRPKRELFHRSESLAEEPMSPTTAPKHLEPSGEEGMDRGQEHSPRPGRGSQTSQTSQTLQTLQLQSIAENVAGMRQEMSGLRESLDGFRQDFSRLVAAVEKLDFFEMLQCHSVRVLYDLRPTDFRGEFHARHQRFSLSALRGQCRARGIFFKSMPIGRESAYGTLAHIRSDEGQHTLVELAWQAKRKRTAFLGSQELWNEDNRQVIADELVKAGHQVLHVRSDGSTEQHVPGTQYPDWLVREEERLKLLEKKRQAGEAEKVSKSRLERSSEAVASRLARPTEEVDAMTELRLAANQKELVVAQRKLARYQRLADQKGLLANKVLTNVPEWVREDAMKQAEWVAAKKKEKADAEAAKAAAAARGDRLDAEDQPNGSESVGPAMARIASLQVFALRGPKIARPHWTAFFPVPPGNEILVRLRTTEGLEGFGLASSYTAIEPLVKPWQNGFAELILGEDALAPERIYQKIFKHTANKLASERGWSREAMIRLSAAVDLACWDIVGKAANLPLYKLFGGFKDEVACYATCGYYREGKDEQELRDDLQMMVEQGHKGFKVKIGGLSLSEDMERLRVIREVIGDAADLMVDVNRAWDFRTACEGVKLLEAFRPRWLEEPVAWEDDRRLLKLLAQRTSIPLSGGESEFTSYGCRALLEEQAISILQFDATMYGGFTEGRKLAALCELNHVQVAPHHDCFIHAQLVASTPAGLIVEAFTDPERDPLQAELFEAARKAVAQMPPPPYRQVVGQPVYGSGQPVYGNPDMIGSSLYGGNYGWGDSRPPTADERGAGTGWMLYALGCFLCLCFGPVGPLFWFVVAGMHYCKPQSVRDTLPQEAAVARHHGWLPPESEVGRGWNHEDGMSTTRTVRNKRCDCPRVLWIGCFFFLGVTLIQTGPLNSGKISVVF</sequence>
<feature type="transmembrane region" description="Helical" evidence="5">
    <location>
        <begin position="1309"/>
        <end position="1328"/>
    </location>
</feature>
<dbReference type="Gene3D" id="3.30.390.10">
    <property type="entry name" value="Enolase-like, N-terminal domain"/>
    <property type="match status" value="1"/>
</dbReference>
<evidence type="ECO:0000259" key="6">
    <source>
        <dbReference type="SMART" id="SM00922"/>
    </source>
</evidence>
<name>A0ABP0Q3X0_9DINO</name>
<dbReference type="Proteomes" id="UP001642464">
    <property type="component" value="Unassembled WGS sequence"/>
</dbReference>
<feature type="region of interest" description="Disordered" evidence="4">
    <location>
        <begin position="448"/>
        <end position="496"/>
    </location>
</feature>
<reference evidence="7 8" key="1">
    <citation type="submission" date="2024-02" db="EMBL/GenBank/DDBJ databases">
        <authorList>
            <person name="Chen Y."/>
            <person name="Shah S."/>
            <person name="Dougan E. K."/>
            <person name="Thang M."/>
            <person name="Chan C."/>
        </authorList>
    </citation>
    <scope>NUCLEOTIDE SEQUENCE [LARGE SCALE GENOMIC DNA]</scope>
</reference>
<keyword evidence="3" id="KW-0460">Magnesium</keyword>
<dbReference type="InterPro" id="IPR029017">
    <property type="entry name" value="Enolase-like_N"/>
</dbReference>
<dbReference type="InterPro" id="IPR029065">
    <property type="entry name" value="Enolase_C-like"/>
</dbReference>